<dbReference type="OrthoDB" id="4822895at2"/>
<dbReference type="GO" id="GO:0016020">
    <property type="term" value="C:membrane"/>
    <property type="evidence" value="ECO:0007669"/>
    <property type="project" value="UniProtKB-SubCell"/>
</dbReference>
<feature type="transmembrane region" description="Helical" evidence="5">
    <location>
        <begin position="111"/>
        <end position="133"/>
    </location>
</feature>
<feature type="transmembrane region" description="Helical" evidence="5">
    <location>
        <begin position="20"/>
        <end position="41"/>
    </location>
</feature>
<dbReference type="PANTHER" id="PTHR23526:SF4">
    <property type="entry name" value="INTEGRAL MEMBRANE TRANSPORT PROTEIN"/>
    <property type="match status" value="1"/>
</dbReference>
<protein>
    <submittedName>
        <fullName evidence="7">MFS transporter</fullName>
    </submittedName>
</protein>
<feature type="transmembrane region" description="Helical" evidence="5">
    <location>
        <begin position="333"/>
        <end position="353"/>
    </location>
</feature>
<dbReference type="InterPro" id="IPR036259">
    <property type="entry name" value="MFS_trans_sf"/>
</dbReference>
<evidence type="ECO:0000313" key="8">
    <source>
        <dbReference type="Proteomes" id="UP000316798"/>
    </source>
</evidence>
<evidence type="ECO:0000256" key="2">
    <source>
        <dbReference type="ARBA" id="ARBA00022692"/>
    </source>
</evidence>
<evidence type="ECO:0000256" key="1">
    <source>
        <dbReference type="ARBA" id="ARBA00004141"/>
    </source>
</evidence>
<dbReference type="Gene3D" id="1.20.1250.20">
    <property type="entry name" value="MFS general substrate transporter like domains"/>
    <property type="match status" value="1"/>
</dbReference>
<dbReference type="InterPro" id="IPR001958">
    <property type="entry name" value="Tet-R_TetA/multi-R_MdtG-like"/>
</dbReference>
<evidence type="ECO:0000256" key="3">
    <source>
        <dbReference type="ARBA" id="ARBA00022989"/>
    </source>
</evidence>
<evidence type="ECO:0000259" key="6">
    <source>
        <dbReference type="PROSITE" id="PS50850"/>
    </source>
</evidence>
<organism evidence="7 8">
    <name type="scientific">Rhodoferax sediminis</name>
    <dbReference type="NCBI Taxonomy" id="2509614"/>
    <lineage>
        <taxon>Bacteria</taxon>
        <taxon>Pseudomonadati</taxon>
        <taxon>Pseudomonadota</taxon>
        <taxon>Betaproteobacteria</taxon>
        <taxon>Burkholderiales</taxon>
        <taxon>Comamonadaceae</taxon>
        <taxon>Rhodoferax</taxon>
    </lineage>
</organism>
<dbReference type="InterPro" id="IPR011701">
    <property type="entry name" value="MFS"/>
</dbReference>
<accession>A0A515DHF9</accession>
<comment type="subcellular location">
    <subcellularLocation>
        <location evidence="1">Membrane</location>
        <topology evidence="1">Multi-pass membrane protein</topology>
    </subcellularLocation>
</comment>
<evidence type="ECO:0000256" key="5">
    <source>
        <dbReference type="SAM" id="Phobius"/>
    </source>
</evidence>
<keyword evidence="3 5" id="KW-1133">Transmembrane helix</keyword>
<proteinExistence type="predicted"/>
<keyword evidence="4 5" id="KW-0472">Membrane</keyword>
<feature type="domain" description="Major facilitator superfamily (MFS) profile" evidence="6">
    <location>
        <begin position="1"/>
        <end position="362"/>
    </location>
</feature>
<gene>
    <name evidence="7" type="ORF">EUB48_15785</name>
</gene>
<dbReference type="InterPro" id="IPR052528">
    <property type="entry name" value="Sugar_transport-like"/>
</dbReference>
<feature type="transmembrane region" description="Helical" evidence="5">
    <location>
        <begin position="215"/>
        <end position="236"/>
    </location>
</feature>
<feature type="transmembrane region" description="Helical" evidence="5">
    <location>
        <begin position="309"/>
        <end position="327"/>
    </location>
</feature>
<dbReference type="Pfam" id="PF07690">
    <property type="entry name" value="MFS_1"/>
    <property type="match status" value="1"/>
</dbReference>
<sequence>MTGARMAAPLFALGHGYGKAAAGVLVALFAATQIFLSLPAGRFADRNGLKKPVRLSVVVTSLGVGLAAIWPVFPVLCVTALLCGGAVGAATIALQRHVGRMAASPRELRQVFAWISVAPAASGFLGPLAAGLMIDHGGYRPAFALLAALPLLAGVLLLRVRELPIEGAPAGQKTAAWDLLRDPGLRRLLIMNWFMNSSWDLHGFMVPLLGHERGLPASVIGSILGSFAIGAAIVRVLIPVFARRVREWALITGATAVAGLGFLLYPFTPSAATMGLCSVAIGAALGLVQPMVMSMLHQITPRHRHGEALAVRLILVNLSSVGMPMMFGAVGGVLGASGVFWAMGTIIGVGSHLGTGLRHLGEDAAEP</sequence>
<dbReference type="PROSITE" id="PS50850">
    <property type="entry name" value="MFS"/>
    <property type="match status" value="1"/>
</dbReference>
<name>A0A515DHF9_9BURK</name>
<feature type="transmembrane region" description="Helical" evidence="5">
    <location>
        <begin position="248"/>
        <end position="265"/>
    </location>
</feature>
<dbReference type="Proteomes" id="UP000316798">
    <property type="component" value="Chromosome"/>
</dbReference>
<dbReference type="PANTHER" id="PTHR23526">
    <property type="entry name" value="INTEGRAL MEMBRANE TRANSPORT PROTEIN-RELATED"/>
    <property type="match status" value="1"/>
</dbReference>
<evidence type="ECO:0000256" key="4">
    <source>
        <dbReference type="ARBA" id="ARBA00023136"/>
    </source>
</evidence>
<keyword evidence="2 5" id="KW-0812">Transmembrane</keyword>
<reference evidence="7 8" key="1">
    <citation type="submission" date="2019-01" db="EMBL/GenBank/DDBJ databases">
        <title>Genomic insights into a novel species Rhodoferax sp.</title>
        <authorList>
            <person name="Jin L."/>
        </authorList>
    </citation>
    <scope>NUCLEOTIDE SEQUENCE [LARGE SCALE GENOMIC DNA]</scope>
    <source>
        <strain evidence="7 8">CHu59-6-5</strain>
    </source>
</reference>
<dbReference type="GO" id="GO:0022857">
    <property type="term" value="F:transmembrane transporter activity"/>
    <property type="evidence" value="ECO:0007669"/>
    <property type="project" value="InterPro"/>
</dbReference>
<dbReference type="InterPro" id="IPR020846">
    <property type="entry name" value="MFS_dom"/>
</dbReference>
<dbReference type="EMBL" id="CP035503">
    <property type="protein sequence ID" value="QDL39840.1"/>
    <property type="molecule type" value="Genomic_DNA"/>
</dbReference>
<dbReference type="PRINTS" id="PR01035">
    <property type="entry name" value="TCRTETA"/>
</dbReference>
<dbReference type="SUPFAM" id="SSF103473">
    <property type="entry name" value="MFS general substrate transporter"/>
    <property type="match status" value="1"/>
</dbReference>
<evidence type="ECO:0000313" key="7">
    <source>
        <dbReference type="EMBL" id="QDL39840.1"/>
    </source>
</evidence>
<feature type="transmembrane region" description="Helical" evidence="5">
    <location>
        <begin position="271"/>
        <end position="288"/>
    </location>
</feature>
<feature type="transmembrane region" description="Helical" evidence="5">
    <location>
        <begin position="79"/>
        <end position="99"/>
    </location>
</feature>
<dbReference type="AlphaFoldDB" id="A0A515DHF9"/>
<keyword evidence="8" id="KW-1185">Reference proteome</keyword>
<dbReference type="KEGG" id="rhf:EUB48_15785"/>